<name>A0ACB8FJK4_9SAUR</name>
<reference evidence="1" key="1">
    <citation type="submission" date="2021-08" db="EMBL/GenBank/DDBJ databases">
        <title>The first chromosome-level gecko genome reveals the dynamic sex chromosomes of Neotropical dwarf geckos (Sphaerodactylidae: Sphaerodactylus).</title>
        <authorList>
            <person name="Pinto B.J."/>
            <person name="Keating S.E."/>
            <person name="Gamble T."/>
        </authorList>
    </citation>
    <scope>NUCLEOTIDE SEQUENCE</scope>
    <source>
        <strain evidence="1">TG3544</strain>
    </source>
</reference>
<keyword evidence="2" id="KW-1185">Reference proteome</keyword>
<protein>
    <submittedName>
        <fullName evidence="1">Uncharacterized protein</fullName>
    </submittedName>
</protein>
<dbReference type="Proteomes" id="UP000827872">
    <property type="component" value="Linkage Group LG04"/>
</dbReference>
<evidence type="ECO:0000313" key="1">
    <source>
        <dbReference type="EMBL" id="KAH8005464.1"/>
    </source>
</evidence>
<comment type="caution">
    <text evidence="1">The sequence shown here is derived from an EMBL/GenBank/DDBJ whole genome shotgun (WGS) entry which is preliminary data.</text>
</comment>
<evidence type="ECO:0000313" key="2">
    <source>
        <dbReference type="Proteomes" id="UP000827872"/>
    </source>
</evidence>
<dbReference type="EMBL" id="CM037617">
    <property type="protein sequence ID" value="KAH8005464.1"/>
    <property type="molecule type" value="Genomic_DNA"/>
</dbReference>
<proteinExistence type="predicted"/>
<gene>
    <name evidence="1" type="ORF">K3G42_028386</name>
</gene>
<organism evidence="1 2">
    <name type="scientific">Sphaerodactylus townsendi</name>
    <dbReference type="NCBI Taxonomy" id="933632"/>
    <lineage>
        <taxon>Eukaryota</taxon>
        <taxon>Metazoa</taxon>
        <taxon>Chordata</taxon>
        <taxon>Craniata</taxon>
        <taxon>Vertebrata</taxon>
        <taxon>Euteleostomi</taxon>
        <taxon>Lepidosauria</taxon>
        <taxon>Squamata</taxon>
        <taxon>Bifurcata</taxon>
        <taxon>Gekkota</taxon>
        <taxon>Sphaerodactylidae</taxon>
        <taxon>Sphaerodactylus</taxon>
    </lineage>
</organism>
<accession>A0ACB8FJK4</accession>
<sequence length="106" mass="11356">MFLPEESPASRRYSLEEDDGEAAARDRVREIAPASSLAVPAGPAGLLSPMMELAVSSSSSCEKASSPGPLLAEMGLLMWNCPKRPLPHWLKEAQQPSSRNVLARPA</sequence>